<dbReference type="RefSeq" id="XP_008621689.1">
    <property type="nucleotide sequence ID" value="XM_008623467.1"/>
</dbReference>
<dbReference type="VEuPathDB" id="FungiDB:SDRG_17227"/>
<feature type="compositionally biased region" description="Basic and acidic residues" evidence="1">
    <location>
        <begin position="555"/>
        <end position="569"/>
    </location>
</feature>
<protein>
    <submittedName>
        <fullName evidence="2">Uncharacterized protein</fullName>
    </submittedName>
</protein>
<feature type="region of interest" description="Disordered" evidence="1">
    <location>
        <begin position="378"/>
        <end position="434"/>
    </location>
</feature>
<dbReference type="AlphaFoldDB" id="T0R5W2"/>
<dbReference type="GeneID" id="19957954"/>
<evidence type="ECO:0000313" key="2">
    <source>
        <dbReference type="EMBL" id="EQC24882.1"/>
    </source>
</evidence>
<feature type="region of interest" description="Disordered" evidence="1">
    <location>
        <begin position="326"/>
        <end position="354"/>
    </location>
</feature>
<gene>
    <name evidence="2" type="ORF">SDRG_17227</name>
</gene>
<accession>T0R5W2</accession>
<feature type="compositionally biased region" description="Low complexity" evidence="1">
    <location>
        <begin position="326"/>
        <end position="350"/>
    </location>
</feature>
<proteinExistence type="predicted"/>
<feature type="compositionally biased region" description="Low complexity" evidence="1">
    <location>
        <begin position="617"/>
        <end position="629"/>
    </location>
</feature>
<feature type="compositionally biased region" description="Low complexity" evidence="1">
    <location>
        <begin position="390"/>
        <end position="406"/>
    </location>
</feature>
<dbReference type="InParanoid" id="T0R5W2"/>
<keyword evidence="3" id="KW-1185">Reference proteome</keyword>
<sequence>MGLDAPLAARCVSALAALLEREEHLFLRRPPTWPTAKAALKASQHFTDLTRLHVALQPSEARRLLLCALPLHDAVNHWLSVQGDAASELTLSQRHTWLRSRLELLTDLAATCHAQQARKEALAYLYKALDCHYGLLELALLDTTPNHALLLARIEIARAHLHLGAVSTELQLLDAGAFHARTAAGVAFEVLLAAAQAPVVARRQRDEWAQLLGRALYDFSVHQEKQHEVELSRFYLILNDRQTADALQACRKAYEVTVASVGKQHPRADVLWKRLDTLVHVTSATKTNKSERGSVDADPWRTPSAWKSLLQSFGYVGGCDVPEKPAIPTKPPAAKKIAPTPRVPKTPTKPNIVDLTGCPTPRLLALSPVLHKDIVVVDPSPTPNARRPQSATAWARSTASTSALATPPKRPRPQTASSGRCPTPRIFSPVRSNPATTLGHKTRLELAIADANGTKTVVALTILDTLEAPLPEVVACVADLVDAILTRDMIPECNGVNATTQADEAVIHGAVVAALENTSSLATEMVETLHEPPMLLQLEDTVLSFESNLAQLGSDKGRSPRTTDVHLPPELELEAPVVPSTLPFEPAEEKSPRTMPSPLDGLHDPPPPFGTHFEPGDASTFLKKSSSSNSLADDDAQLLQLFLESPGRDKNEDDDETRLCCRAILDGLVASVVALYMTSGQHAK</sequence>
<dbReference type="Proteomes" id="UP000030762">
    <property type="component" value="Unassembled WGS sequence"/>
</dbReference>
<organism evidence="2 3">
    <name type="scientific">Saprolegnia diclina (strain VS20)</name>
    <dbReference type="NCBI Taxonomy" id="1156394"/>
    <lineage>
        <taxon>Eukaryota</taxon>
        <taxon>Sar</taxon>
        <taxon>Stramenopiles</taxon>
        <taxon>Oomycota</taxon>
        <taxon>Saprolegniomycetes</taxon>
        <taxon>Saprolegniales</taxon>
        <taxon>Saprolegniaceae</taxon>
        <taxon>Saprolegnia</taxon>
    </lineage>
</organism>
<dbReference type="OrthoDB" id="79879at2759"/>
<reference evidence="2 3" key="1">
    <citation type="submission" date="2012-04" db="EMBL/GenBank/DDBJ databases">
        <title>The Genome Sequence of Saprolegnia declina VS20.</title>
        <authorList>
            <consortium name="The Broad Institute Genome Sequencing Platform"/>
            <person name="Russ C."/>
            <person name="Nusbaum C."/>
            <person name="Tyler B."/>
            <person name="van West P."/>
            <person name="Dieguez-Uribeondo J."/>
            <person name="de Bruijn I."/>
            <person name="Tripathy S."/>
            <person name="Jiang R."/>
            <person name="Young S.K."/>
            <person name="Zeng Q."/>
            <person name="Gargeya S."/>
            <person name="Fitzgerald M."/>
            <person name="Haas B."/>
            <person name="Abouelleil A."/>
            <person name="Alvarado L."/>
            <person name="Arachchi H.M."/>
            <person name="Berlin A."/>
            <person name="Chapman S.B."/>
            <person name="Goldberg J."/>
            <person name="Griggs A."/>
            <person name="Gujja S."/>
            <person name="Hansen M."/>
            <person name="Howarth C."/>
            <person name="Imamovic A."/>
            <person name="Larimer J."/>
            <person name="McCowen C."/>
            <person name="Montmayeur A."/>
            <person name="Murphy C."/>
            <person name="Neiman D."/>
            <person name="Pearson M."/>
            <person name="Priest M."/>
            <person name="Roberts A."/>
            <person name="Saif S."/>
            <person name="Shea T."/>
            <person name="Sisk P."/>
            <person name="Sykes S."/>
            <person name="Wortman J."/>
            <person name="Nusbaum C."/>
            <person name="Birren B."/>
        </authorList>
    </citation>
    <scope>NUCLEOTIDE SEQUENCE [LARGE SCALE GENOMIC DNA]</scope>
    <source>
        <strain evidence="2 3">VS20</strain>
    </source>
</reference>
<evidence type="ECO:0000313" key="3">
    <source>
        <dbReference type="Proteomes" id="UP000030762"/>
    </source>
</evidence>
<name>T0R5W2_SAPDV</name>
<feature type="compositionally biased region" description="Low complexity" evidence="1">
    <location>
        <begin position="570"/>
        <end position="579"/>
    </location>
</feature>
<feature type="region of interest" description="Disordered" evidence="1">
    <location>
        <begin position="552"/>
        <end position="629"/>
    </location>
</feature>
<evidence type="ECO:0000256" key="1">
    <source>
        <dbReference type="SAM" id="MobiDB-lite"/>
    </source>
</evidence>
<dbReference type="EMBL" id="JH767351">
    <property type="protein sequence ID" value="EQC24882.1"/>
    <property type="molecule type" value="Genomic_DNA"/>
</dbReference>